<name>A0A0A1DRB8_NOCSI</name>
<gene>
    <name evidence="7" type="ORF">KR76_24030</name>
</gene>
<proteinExistence type="predicted"/>
<dbReference type="PRINTS" id="PR00344">
    <property type="entry name" value="BCTRLSENSOR"/>
</dbReference>
<dbReference type="GO" id="GO:0034220">
    <property type="term" value="P:monoatomic ion transmembrane transport"/>
    <property type="evidence" value="ECO:0007669"/>
    <property type="project" value="UniProtKB-KW"/>
</dbReference>
<comment type="catalytic activity">
    <reaction evidence="1">
        <text>ATP + protein L-histidine = ADP + protein N-phospho-L-histidine.</text>
        <dbReference type="EC" id="2.7.13.3"/>
    </reaction>
</comment>
<keyword evidence="3" id="KW-0597">Phosphoprotein</keyword>
<dbReference type="PROSITE" id="PS50109">
    <property type="entry name" value="HIS_KIN"/>
    <property type="match status" value="1"/>
</dbReference>
<keyword evidence="4 7" id="KW-0808">Transferase</keyword>
<keyword evidence="5 7" id="KW-0418">Kinase</keyword>
<evidence type="ECO:0000256" key="3">
    <source>
        <dbReference type="ARBA" id="ARBA00022553"/>
    </source>
</evidence>
<evidence type="ECO:0000256" key="5">
    <source>
        <dbReference type="ARBA" id="ARBA00022777"/>
    </source>
</evidence>
<dbReference type="PANTHER" id="PTHR44936:SF9">
    <property type="entry name" value="SENSOR PROTEIN CREC"/>
    <property type="match status" value="1"/>
</dbReference>
<dbReference type="GO" id="GO:0000160">
    <property type="term" value="P:phosphorelay signal transduction system"/>
    <property type="evidence" value="ECO:0007669"/>
    <property type="project" value="UniProtKB-KW"/>
</dbReference>
<dbReference type="HOGENOM" id="CLU_546088_0_0_11"/>
<keyword evidence="6" id="KW-0902">Two-component regulatory system</keyword>
<dbReference type="Proteomes" id="UP000030300">
    <property type="component" value="Chromosome"/>
</dbReference>
<accession>A0A0A1DRB8</accession>
<dbReference type="KEGG" id="psim:KR76_24030"/>
<dbReference type="InterPro" id="IPR004358">
    <property type="entry name" value="Sig_transdc_His_kin-like_C"/>
</dbReference>
<dbReference type="Pfam" id="PF02518">
    <property type="entry name" value="HATPase_c"/>
    <property type="match status" value="1"/>
</dbReference>
<dbReference type="EMBL" id="CP009896">
    <property type="protein sequence ID" value="AIY19078.2"/>
    <property type="molecule type" value="Genomic_DNA"/>
</dbReference>
<dbReference type="OrthoDB" id="5195045at2"/>
<keyword evidence="7" id="KW-0406">Ion transport</keyword>
<dbReference type="eggNOG" id="COG2205">
    <property type="taxonomic scope" value="Bacteria"/>
</dbReference>
<evidence type="ECO:0000313" key="7">
    <source>
        <dbReference type="EMBL" id="AIY19078.2"/>
    </source>
</evidence>
<dbReference type="Gene3D" id="3.30.565.10">
    <property type="entry name" value="Histidine kinase-like ATPase, C-terminal domain"/>
    <property type="match status" value="1"/>
</dbReference>
<evidence type="ECO:0000256" key="1">
    <source>
        <dbReference type="ARBA" id="ARBA00000085"/>
    </source>
</evidence>
<keyword evidence="7" id="KW-0407">Ion channel</keyword>
<dbReference type="AlphaFoldDB" id="A0A0A1DRB8"/>
<keyword evidence="8" id="KW-1185">Reference proteome</keyword>
<dbReference type="InterPro" id="IPR036890">
    <property type="entry name" value="HATPase_C_sf"/>
</dbReference>
<reference evidence="7 8" key="1">
    <citation type="journal article" date="2015" name="Genome Announc.">
        <title>Complete Genome Sequence of Steroid-Transforming Nocardioides simplex VKM Ac-2033D.</title>
        <authorList>
            <person name="Shtratnikova V.Y."/>
            <person name="Schelkunov M.I."/>
            <person name="Pekov Y.A."/>
            <person name="Fokina V.V."/>
            <person name="Logacheva M.D."/>
            <person name="Sokolov S.L."/>
            <person name="Bragin E.Y."/>
            <person name="Ashapkin V.V."/>
            <person name="Donova M.V."/>
        </authorList>
    </citation>
    <scope>NUCLEOTIDE SEQUENCE [LARGE SCALE GENOMIC DNA]</scope>
    <source>
        <strain evidence="7 8">VKM Ac-2033D</strain>
    </source>
</reference>
<evidence type="ECO:0000256" key="2">
    <source>
        <dbReference type="ARBA" id="ARBA00012438"/>
    </source>
</evidence>
<keyword evidence="7" id="KW-0813">Transport</keyword>
<dbReference type="STRING" id="2045.KR76_24030"/>
<dbReference type="EC" id="2.7.13.3" evidence="2"/>
<dbReference type="GO" id="GO:0004673">
    <property type="term" value="F:protein histidine kinase activity"/>
    <property type="evidence" value="ECO:0007669"/>
    <property type="project" value="UniProtKB-EC"/>
</dbReference>
<evidence type="ECO:0000256" key="4">
    <source>
        <dbReference type="ARBA" id="ARBA00022679"/>
    </source>
</evidence>
<dbReference type="PANTHER" id="PTHR44936">
    <property type="entry name" value="SENSOR PROTEIN CREC"/>
    <property type="match status" value="1"/>
</dbReference>
<dbReference type="SMART" id="SM00387">
    <property type="entry name" value="HATPase_c"/>
    <property type="match status" value="1"/>
</dbReference>
<protein>
    <recommendedName>
        <fullName evidence="2">histidine kinase</fullName>
        <ecNumber evidence="2">2.7.13.3</ecNumber>
    </recommendedName>
</protein>
<dbReference type="RefSeq" id="WP_158510233.1">
    <property type="nucleotide sequence ID" value="NZ_BJMC01000015.1"/>
</dbReference>
<sequence length="499" mass="53051">MPPGQRLSRLTRPSPIGWTALLAALMLHPYAVLLMQSPALDPMAAAGEVCMVLANLVLLGSAQVLAFDTRVEPNLMRSRLAAAAAVVAVQDLPLIVWALADPTQTGHTYLLSVGQLVTLVAVLGLVAHGARGTRLPRMNPMATGLLLGLLVLCVRLALIATGLSPYLDLHRPVDVVMIAATGGLIVLMCVQLVRSPLPHWAALRVGTGVVLLFVARLWASIEHASSPPPIAVVAVVVCNALILTTVISLLLATLTSTRDRESALAHRAAVAEATVQHDREVVHEVRAATAGIVAGVHLLAGDQVPPGPRREALQRMVDVEAERLRRRVADEPEEKVADLSVDDLVEPLVIAQEALGHRVTWQPTGLHVVGRHDGITEVLNVLLTNAHRHAHGTATAVYSRVVGREVEIRVSDHGPGVDPALRYHLFQWGARGTFSTGQGIGLQRAHRLMLELGGSLRLDSGRPERGATFVVTLPHADAAAPARPLRLSSSGERTTGMAG</sequence>
<dbReference type="InterPro" id="IPR005467">
    <property type="entry name" value="His_kinase_dom"/>
</dbReference>
<dbReference type="GeneID" id="96611834"/>
<dbReference type="InterPro" id="IPR003594">
    <property type="entry name" value="HATPase_dom"/>
</dbReference>
<evidence type="ECO:0000313" key="8">
    <source>
        <dbReference type="Proteomes" id="UP000030300"/>
    </source>
</evidence>
<dbReference type="SUPFAM" id="SSF55874">
    <property type="entry name" value="ATPase domain of HSP90 chaperone/DNA topoisomerase II/histidine kinase"/>
    <property type="match status" value="1"/>
</dbReference>
<organism evidence="7 8">
    <name type="scientific">Nocardioides simplex</name>
    <name type="common">Arthrobacter simplex</name>
    <dbReference type="NCBI Taxonomy" id="2045"/>
    <lineage>
        <taxon>Bacteria</taxon>
        <taxon>Bacillati</taxon>
        <taxon>Actinomycetota</taxon>
        <taxon>Actinomycetes</taxon>
        <taxon>Propionibacteriales</taxon>
        <taxon>Nocardioidaceae</taxon>
        <taxon>Pimelobacter</taxon>
    </lineage>
</organism>
<evidence type="ECO:0000256" key="6">
    <source>
        <dbReference type="ARBA" id="ARBA00023012"/>
    </source>
</evidence>
<dbReference type="InterPro" id="IPR050980">
    <property type="entry name" value="2C_sensor_his_kinase"/>
</dbReference>